<proteinExistence type="predicted"/>
<reference evidence="1" key="1">
    <citation type="submission" date="2018-05" db="EMBL/GenBank/DDBJ databases">
        <authorList>
            <person name="Lanie J.A."/>
            <person name="Ng W.-L."/>
            <person name="Kazmierczak K.M."/>
            <person name="Andrzejewski T.M."/>
            <person name="Davidsen T.M."/>
            <person name="Wayne K.J."/>
            <person name="Tettelin H."/>
            <person name="Glass J.I."/>
            <person name="Rusch D."/>
            <person name="Podicherti R."/>
            <person name="Tsui H.-C.T."/>
            <person name="Winkler M.E."/>
        </authorList>
    </citation>
    <scope>NUCLEOTIDE SEQUENCE</scope>
</reference>
<organism evidence="1">
    <name type="scientific">marine metagenome</name>
    <dbReference type="NCBI Taxonomy" id="408172"/>
    <lineage>
        <taxon>unclassified sequences</taxon>
        <taxon>metagenomes</taxon>
        <taxon>ecological metagenomes</taxon>
    </lineage>
</organism>
<protein>
    <submittedName>
        <fullName evidence="1">Uncharacterized protein</fullName>
    </submittedName>
</protein>
<dbReference type="EMBL" id="UINC01011667">
    <property type="protein sequence ID" value="SVA51337.1"/>
    <property type="molecule type" value="Genomic_DNA"/>
</dbReference>
<accession>A0A381WHC1</accession>
<sequence>MANTKVADLAALTTPADTDLVVTVDTSDTSMSSNGTSTKMTTANLLGGATQAEMGYFAGLNSKAQTQLDAIGAASGTFTNTTGNAITDGVTATTQSSSDGSTKIATTAYVDAAGGGGGGGDVTECTGRITGYTGEYVQSTVVVWPAEMNTIYYCGPTGGKFRTWLWGGSAYAEMVYDQISLPLAGLGGVIDVFVYNNGGIPTLSSVAWSNTTTRTSALVMDSLGILHKNGDQAHRYLGTVYVHTVGVGGDQTDNNSSIRHIWNYYNRAPHALIASPETLNEYWTYSTNTMRAANTNTTLGEFRVSWVQGLANVEPVELKVYGIGYWAPNDLNYKRGVVGIGIDSTSVDSSDLNSSADLYYAYQRRSANLEARYIGHPGLGAHYGQWLENSPDGYDIVFHGSDTTVTGPGAASIYQCGIIGRIWC</sequence>
<gene>
    <name evidence="1" type="ORF">METZ01_LOCUS104191</name>
</gene>
<name>A0A381WHC1_9ZZZZ</name>
<dbReference type="AlphaFoldDB" id="A0A381WHC1"/>
<evidence type="ECO:0000313" key="1">
    <source>
        <dbReference type="EMBL" id="SVA51337.1"/>
    </source>
</evidence>